<protein>
    <submittedName>
        <fullName evidence="2">Putative reverse transcriptase domain-containing protein</fullName>
    </submittedName>
</protein>
<evidence type="ECO:0000259" key="1">
    <source>
        <dbReference type="Pfam" id="PF17919"/>
    </source>
</evidence>
<feature type="domain" description="Reverse transcriptase/retrotransposon-derived protein RNase H-like" evidence="1">
    <location>
        <begin position="188"/>
        <end position="247"/>
    </location>
</feature>
<gene>
    <name evidence="2" type="ORF">Tci_054820</name>
</gene>
<proteinExistence type="predicted"/>
<evidence type="ECO:0000313" key="2">
    <source>
        <dbReference type="EMBL" id="GEU82842.1"/>
    </source>
</evidence>
<keyword evidence="2" id="KW-0808">Transferase</keyword>
<accession>A0A6L2NCM0</accession>
<keyword evidence="2" id="KW-0695">RNA-directed DNA polymerase</keyword>
<reference evidence="2" key="1">
    <citation type="journal article" date="2019" name="Sci. Rep.">
        <title>Draft genome of Tanacetum cinerariifolium, the natural source of mosquito coil.</title>
        <authorList>
            <person name="Yamashiro T."/>
            <person name="Shiraishi A."/>
            <person name="Satake H."/>
            <person name="Nakayama K."/>
        </authorList>
    </citation>
    <scope>NUCLEOTIDE SEQUENCE</scope>
</reference>
<dbReference type="PANTHER" id="PTHR34072:SF52">
    <property type="entry name" value="RIBONUCLEASE H"/>
    <property type="match status" value="1"/>
</dbReference>
<sequence length="298" mass="34459">MIQIKKRIQAAHDRQKSYTDKRHKPLEFEVGDKVMLKVSPWKGVIRFGKWGKLNPRYIRPFKILAKEEVAFQLLKQKLCSASILALPKGSENFVVYCDASHKGLGAVLMQKEKVITYTSHQLKVYEKNYTTRDLELGAVVFALKMRRHYMYSTKRKEHAEHLKLILELLKKEELYAEFSKRDFWLSWKLCSASILALPKGSENFMVYCDAFHKGLGAVLMQREKFIAYASRQLKIHKKNYNTHDLELGDSVCSQKCGDIIYAQVEAIKDKNFGTEDPCGMIKKLKQRTDGTLCLNGRS</sequence>
<name>A0A6L2NCM0_TANCI</name>
<dbReference type="Pfam" id="PF17919">
    <property type="entry name" value="RT_RNaseH_2"/>
    <property type="match status" value="2"/>
</dbReference>
<organism evidence="2">
    <name type="scientific">Tanacetum cinerariifolium</name>
    <name type="common">Dalmatian daisy</name>
    <name type="synonym">Chrysanthemum cinerariifolium</name>
    <dbReference type="NCBI Taxonomy" id="118510"/>
    <lineage>
        <taxon>Eukaryota</taxon>
        <taxon>Viridiplantae</taxon>
        <taxon>Streptophyta</taxon>
        <taxon>Embryophyta</taxon>
        <taxon>Tracheophyta</taxon>
        <taxon>Spermatophyta</taxon>
        <taxon>Magnoliopsida</taxon>
        <taxon>eudicotyledons</taxon>
        <taxon>Gunneridae</taxon>
        <taxon>Pentapetalae</taxon>
        <taxon>asterids</taxon>
        <taxon>campanulids</taxon>
        <taxon>Asterales</taxon>
        <taxon>Asteraceae</taxon>
        <taxon>Asteroideae</taxon>
        <taxon>Anthemideae</taxon>
        <taxon>Anthemidinae</taxon>
        <taxon>Tanacetum</taxon>
    </lineage>
</organism>
<dbReference type="EMBL" id="BKCJ010008560">
    <property type="protein sequence ID" value="GEU82842.1"/>
    <property type="molecule type" value="Genomic_DNA"/>
</dbReference>
<feature type="domain" description="Reverse transcriptase/retrotransposon-derived protein RNase H-like" evidence="1">
    <location>
        <begin position="66"/>
        <end position="154"/>
    </location>
</feature>
<keyword evidence="2" id="KW-0548">Nucleotidyltransferase</keyword>
<dbReference type="InterPro" id="IPR043502">
    <property type="entry name" value="DNA/RNA_pol_sf"/>
</dbReference>
<dbReference type="InterPro" id="IPR041577">
    <property type="entry name" value="RT_RNaseH_2"/>
</dbReference>
<dbReference type="SUPFAM" id="SSF56672">
    <property type="entry name" value="DNA/RNA polymerases"/>
    <property type="match status" value="2"/>
</dbReference>
<dbReference type="PANTHER" id="PTHR34072">
    <property type="entry name" value="ENZYMATIC POLYPROTEIN-RELATED"/>
    <property type="match status" value="1"/>
</dbReference>
<dbReference type="GO" id="GO:0003964">
    <property type="term" value="F:RNA-directed DNA polymerase activity"/>
    <property type="evidence" value="ECO:0007669"/>
    <property type="project" value="UniProtKB-KW"/>
</dbReference>
<comment type="caution">
    <text evidence="2">The sequence shown here is derived from an EMBL/GenBank/DDBJ whole genome shotgun (WGS) entry which is preliminary data.</text>
</comment>
<dbReference type="AlphaFoldDB" id="A0A6L2NCM0"/>